<dbReference type="GO" id="GO:0009636">
    <property type="term" value="P:response to toxic substance"/>
    <property type="evidence" value="ECO:0007669"/>
    <property type="project" value="UniProtKB-KW"/>
</dbReference>
<name>A0A1I3MMJ3_9BURK</name>
<comment type="cofactor">
    <cofactor evidence="1">
        <name>FMN</name>
        <dbReference type="ChEBI" id="CHEBI:58210"/>
    </cofactor>
</comment>
<evidence type="ECO:0000256" key="9">
    <source>
        <dbReference type="ARBA" id="ARBA00031155"/>
    </source>
</evidence>
<evidence type="ECO:0000256" key="2">
    <source>
        <dbReference type="ARBA" id="ARBA00009881"/>
    </source>
</evidence>
<keyword evidence="3" id="KW-0216">Detoxification</keyword>
<keyword evidence="7" id="KW-0560">Oxidoreductase</keyword>
<proteinExistence type="inferred from homology"/>
<evidence type="ECO:0000256" key="6">
    <source>
        <dbReference type="ARBA" id="ARBA00022741"/>
    </source>
</evidence>
<gene>
    <name evidence="12" type="ORF">SAMN05192543_10524</name>
</gene>
<keyword evidence="6" id="KW-0547">Nucleotide-binding</keyword>
<dbReference type="EMBL" id="FOQU01000005">
    <property type="protein sequence ID" value="SFI97896.1"/>
    <property type="molecule type" value="Genomic_DNA"/>
</dbReference>
<protein>
    <recommendedName>
        <fullName evidence="11">Nitronate monooxygenase</fullName>
    </recommendedName>
    <alternativeName>
        <fullName evidence="9">Propionate 3-nitronate monooxygenase</fullName>
    </alternativeName>
</protein>
<dbReference type="STRING" id="420953.SAMN05192543_10524"/>
<dbReference type="InterPro" id="IPR004136">
    <property type="entry name" value="NMO"/>
</dbReference>
<dbReference type="SUPFAM" id="SSF51412">
    <property type="entry name" value="Inosine monophosphate dehydrogenase (IMPDH)"/>
    <property type="match status" value="1"/>
</dbReference>
<dbReference type="PANTHER" id="PTHR42747">
    <property type="entry name" value="NITRONATE MONOOXYGENASE-RELATED"/>
    <property type="match status" value="1"/>
</dbReference>
<evidence type="ECO:0000256" key="11">
    <source>
        <dbReference type="ARBA" id="ARBA00067136"/>
    </source>
</evidence>
<evidence type="ECO:0000313" key="12">
    <source>
        <dbReference type="EMBL" id="SFI97896.1"/>
    </source>
</evidence>
<organism evidence="12 13">
    <name type="scientific">Paraburkholderia megapolitana</name>
    <dbReference type="NCBI Taxonomy" id="420953"/>
    <lineage>
        <taxon>Bacteria</taxon>
        <taxon>Pseudomonadati</taxon>
        <taxon>Pseudomonadota</taxon>
        <taxon>Betaproteobacteria</taxon>
        <taxon>Burkholderiales</taxon>
        <taxon>Burkholderiaceae</taxon>
        <taxon>Paraburkholderia</taxon>
    </lineage>
</organism>
<dbReference type="InterPro" id="IPR013785">
    <property type="entry name" value="Aldolase_TIM"/>
</dbReference>
<keyword evidence="5" id="KW-0288">FMN</keyword>
<reference evidence="12 13" key="1">
    <citation type="submission" date="2016-10" db="EMBL/GenBank/DDBJ databases">
        <authorList>
            <person name="de Groot N.N."/>
        </authorList>
    </citation>
    <scope>NUCLEOTIDE SEQUENCE [LARGE SCALE GENOMIC DNA]</scope>
    <source>
        <strain evidence="12 13">LMG 23650</strain>
    </source>
</reference>
<evidence type="ECO:0000313" key="13">
    <source>
        <dbReference type="Proteomes" id="UP000199548"/>
    </source>
</evidence>
<evidence type="ECO:0000256" key="8">
    <source>
        <dbReference type="ARBA" id="ARBA00023033"/>
    </source>
</evidence>
<evidence type="ECO:0000256" key="7">
    <source>
        <dbReference type="ARBA" id="ARBA00023002"/>
    </source>
</evidence>
<dbReference type="AlphaFoldDB" id="A0A1I3MMJ3"/>
<dbReference type="Gene3D" id="3.20.20.70">
    <property type="entry name" value="Aldolase class I"/>
    <property type="match status" value="1"/>
</dbReference>
<dbReference type="PANTHER" id="PTHR42747:SF3">
    <property type="entry name" value="NITRONATE MONOOXYGENASE-RELATED"/>
    <property type="match status" value="1"/>
</dbReference>
<comment type="catalytic activity">
    <reaction evidence="10">
        <text>3 propionate 3-nitronate + 3 O2 + H2O = 3 3-oxopropanoate + 2 nitrate + nitrite + H2O2 + 3 H(+)</text>
        <dbReference type="Rhea" id="RHEA:57332"/>
        <dbReference type="ChEBI" id="CHEBI:15377"/>
        <dbReference type="ChEBI" id="CHEBI:15378"/>
        <dbReference type="ChEBI" id="CHEBI:15379"/>
        <dbReference type="ChEBI" id="CHEBI:16240"/>
        <dbReference type="ChEBI" id="CHEBI:16301"/>
        <dbReference type="ChEBI" id="CHEBI:17632"/>
        <dbReference type="ChEBI" id="CHEBI:33190"/>
        <dbReference type="ChEBI" id="CHEBI:136067"/>
    </reaction>
</comment>
<keyword evidence="13" id="KW-1185">Reference proteome</keyword>
<keyword evidence="8 12" id="KW-0503">Monooxygenase</keyword>
<dbReference type="GO" id="GO:0018580">
    <property type="term" value="F:nitronate monooxygenase activity"/>
    <property type="evidence" value="ECO:0007669"/>
    <property type="project" value="InterPro"/>
</dbReference>
<evidence type="ECO:0000256" key="5">
    <source>
        <dbReference type="ARBA" id="ARBA00022643"/>
    </source>
</evidence>
<dbReference type="Proteomes" id="UP000199548">
    <property type="component" value="Unassembled WGS sequence"/>
</dbReference>
<dbReference type="RefSeq" id="WP_091012982.1">
    <property type="nucleotide sequence ID" value="NZ_FOQU01000005.1"/>
</dbReference>
<comment type="similarity">
    <text evidence="2">Belongs to the nitronate monooxygenase family. NMO class I subfamily.</text>
</comment>
<dbReference type="FunFam" id="3.20.20.70:FF:000154">
    <property type="entry name" value="Probable nitronate monooxygenase"/>
    <property type="match status" value="1"/>
</dbReference>
<accession>A0A1I3MMJ3</accession>
<evidence type="ECO:0000256" key="1">
    <source>
        <dbReference type="ARBA" id="ARBA00001917"/>
    </source>
</evidence>
<keyword evidence="4" id="KW-0285">Flavoprotein</keyword>
<evidence type="ECO:0000256" key="4">
    <source>
        <dbReference type="ARBA" id="ARBA00022630"/>
    </source>
</evidence>
<sequence length="356" mass="37221">MASSSSQPLLELLDIEWPIIQAPMAGISTPAMAAAVSNAGGLGSLGLGAATPASAREMIAAVRERSSRSLHVNMFCHQPAQADAARETAWLERLRPEFERVKAEPPAAIREIYKSFLVDEEMFKVLLETRPKVVSFHFGVPSREWIQALREAGIVLLGSATNLREARLAVAAGVDAVVAQGYEAGGHRGMYDPDGADEQLGTMALVRILSRELDVPVIAAGGIMDGAGIAAALRLGASAAQLGTAFVGTDESAADAGYRAALFSSAAQHTVMTRVISGRPARCLANRFTAFGENVAPNDVPAYPIVYDAGKSLNAAGKAVGEFGYGAQWAGQGAPLARAISAGKLMAELIAELSEH</sequence>
<dbReference type="GO" id="GO:0000166">
    <property type="term" value="F:nucleotide binding"/>
    <property type="evidence" value="ECO:0007669"/>
    <property type="project" value="UniProtKB-KW"/>
</dbReference>
<evidence type="ECO:0000256" key="10">
    <source>
        <dbReference type="ARBA" id="ARBA00049401"/>
    </source>
</evidence>
<evidence type="ECO:0000256" key="3">
    <source>
        <dbReference type="ARBA" id="ARBA00022575"/>
    </source>
</evidence>
<dbReference type="CDD" id="cd04730">
    <property type="entry name" value="NPD_like"/>
    <property type="match status" value="1"/>
</dbReference>
<dbReference type="Pfam" id="PF03060">
    <property type="entry name" value="NMO"/>
    <property type="match status" value="1"/>
</dbReference>